<evidence type="ECO:0000313" key="1">
    <source>
        <dbReference type="EMBL" id="KAJ8377972.1"/>
    </source>
</evidence>
<comment type="caution">
    <text evidence="1">The sequence shown here is derived from an EMBL/GenBank/DDBJ whole genome shotgun (WGS) entry which is preliminary data.</text>
</comment>
<dbReference type="PANTHER" id="PTHR47027:SF25">
    <property type="entry name" value="REVERSE TRANSCRIPTASE DOMAIN-CONTAINING PROTEIN"/>
    <property type="match status" value="1"/>
</dbReference>
<dbReference type="Proteomes" id="UP001221898">
    <property type="component" value="Unassembled WGS sequence"/>
</dbReference>
<sequence length="353" mass="41951">MVLSRKRVECTLRVGEEILPQVEEFKYLGIRLKLKKVQTVRPKRPYAVDKLKNDIISKSYCEELSKKLEVLQHPSSIEEQWGWFSRTISETAVAVLGRRSGSNKERWISDRTWNLIDERKMAKIKREQKRGLRRWRMEDEEYRRLDKEVKKSCRNDRRRWLEEKGREAQEAAEKNEMKTLYRIVRELTSFRSSSGVPIRTIKLRLYMSVVIPTATYACETWMKTASITNMLDVFHRRCLRTILKISWRDHITNVEVMRRTGVALLSDMVSDRRRRLAGHVLRLPRERPASVAMDWVPEGGKRKRGRPKKTWRHTFKEDLNEMGVSWHGARRIASDRCRWRGLVAQCSNRNGRN</sequence>
<dbReference type="AlphaFoldDB" id="A0AAD7RD37"/>
<reference evidence="1" key="1">
    <citation type="journal article" date="2023" name="Science">
        <title>Genome structures resolve the early diversification of teleost fishes.</title>
        <authorList>
            <person name="Parey E."/>
            <person name="Louis A."/>
            <person name="Montfort J."/>
            <person name="Bouchez O."/>
            <person name="Roques C."/>
            <person name="Iampietro C."/>
            <person name="Lluch J."/>
            <person name="Castinel A."/>
            <person name="Donnadieu C."/>
            <person name="Desvignes T."/>
            <person name="Floi Bucao C."/>
            <person name="Jouanno E."/>
            <person name="Wen M."/>
            <person name="Mejri S."/>
            <person name="Dirks R."/>
            <person name="Jansen H."/>
            <person name="Henkel C."/>
            <person name="Chen W.J."/>
            <person name="Zahm M."/>
            <person name="Cabau C."/>
            <person name="Klopp C."/>
            <person name="Thompson A.W."/>
            <person name="Robinson-Rechavi M."/>
            <person name="Braasch I."/>
            <person name="Lecointre G."/>
            <person name="Bobe J."/>
            <person name="Postlethwait J.H."/>
            <person name="Berthelot C."/>
            <person name="Roest Crollius H."/>
            <person name="Guiguen Y."/>
        </authorList>
    </citation>
    <scope>NUCLEOTIDE SEQUENCE</scope>
    <source>
        <strain evidence="1">NC1722</strain>
    </source>
</reference>
<evidence type="ECO:0008006" key="3">
    <source>
        <dbReference type="Google" id="ProtNLM"/>
    </source>
</evidence>
<keyword evidence="2" id="KW-1185">Reference proteome</keyword>
<dbReference type="EMBL" id="JAINUG010000335">
    <property type="protein sequence ID" value="KAJ8377972.1"/>
    <property type="molecule type" value="Genomic_DNA"/>
</dbReference>
<name>A0AAD7RD37_9TELE</name>
<accession>A0AAD7RD37</accession>
<proteinExistence type="predicted"/>
<organism evidence="1 2">
    <name type="scientific">Aldrovandia affinis</name>
    <dbReference type="NCBI Taxonomy" id="143900"/>
    <lineage>
        <taxon>Eukaryota</taxon>
        <taxon>Metazoa</taxon>
        <taxon>Chordata</taxon>
        <taxon>Craniata</taxon>
        <taxon>Vertebrata</taxon>
        <taxon>Euteleostomi</taxon>
        <taxon>Actinopterygii</taxon>
        <taxon>Neopterygii</taxon>
        <taxon>Teleostei</taxon>
        <taxon>Notacanthiformes</taxon>
        <taxon>Halosauridae</taxon>
        <taxon>Aldrovandia</taxon>
    </lineage>
</organism>
<gene>
    <name evidence="1" type="ORF">AAFF_G00249620</name>
</gene>
<evidence type="ECO:0000313" key="2">
    <source>
        <dbReference type="Proteomes" id="UP001221898"/>
    </source>
</evidence>
<protein>
    <recommendedName>
        <fullName evidence="3">Endonuclease-reverse transcriptase</fullName>
    </recommendedName>
</protein>
<dbReference type="PANTHER" id="PTHR47027">
    <property type="entry name" value="REVERSE TRANSCRIPTASE DOMAIN-CONTAINING PROTEIN"/>
    <property type="match status" value="1"/>
</dbReference>